<keyword evidence="3" id="KW-1185">Reference proteome</keyword>
<name>A0ABN0ZJ82_9ACTN</name>
<feature type="signal peptide" evidence="1">
    <location>
        <begin position="1"/>
        <end position="29"/>
    </location>
</feature>
<evidence type="ECO:0000313" key="2">
    <source>
        <dbReference type="EMBL" id="GAA0449839.1"/>
    </source>
</evidence>
<feature type="chain" id="PRO_5046412173" evidence="1">
    <location>
        <begin position="30"/>
        <end position="159"/>
    </location>
</feature>
<evidence type="ECO:0000313" key="3">
    <source>
        <dbReference type="Proteomes" id="UP001499895"/>
    </source>
</evidence>
<comment type="caution">
    <text evidence="2">The sequence shown here is derived from an EMBL/GenBank/DDBJ whole genome shotgun (WGS) entry which is preliminary data.</text>
</comment>
<evidence type="ECO:0000256" key="1">
    <source>
        <dbReference type="SAM" id="SignalP"/>
    </source>
</evidence>
<dbReference type="Proteomes" id="UP001499895">
    <property type="component" value="Unassembled WGS sequence"/>
</dbReference>
<organism evidence="2 3">
    <name type="scientific">Streptomyces stramineus</name>
    <dbReference type="NCBI Taxonomy" id="173861"/>
    <lineage>
        <taxon>Bacteria</taxon>
        <taxon>Bacillati</taxon>
        <taxon>Actinomycetota</taxon>
        <taxon>Actinomycetes</taxon>
        <taxon>Kitasatosporales</taxon>
        <taxon>Streptomycetaceae</taxon>
        <taxon>Streptomyces</taxon>
    </lineage>
</organism>
<dbReference type="EMBL" id="BAAAHB010000006">
    <property type="protein sequence ID" value="GAA0449839.1"/>
    <property type="molecule type" value="Genomic_DNA"/>
</dbReference>
<proteinExistence type="predicted"/>
<gene>
    <name evidence="2" type="ORF">GCM10009544_10840</name>
</gene>
<keyword evidence="1" id="KW-0732">Signal</keyword>
<protein>
    <submittedName>
        <fullName evidence="2">DUF2771 domain-containing protein</fullName>
    </submittedName>
</protein>
<reference evidence="2 3" key="1">
    <citation type="journal article" date="2019" name="Int. J. Syst. Evol. Microbiol.">
        <title>The Global Catalogue of Microorganisms (GCM) 10K type strain sequencing project: providing services to taxonomists for standard genome sequencing and annotation.</title>
        <authorList>
            <consortium name="The Broad Institute Genomics Platform"/>
            <consortium name="The Broad Institute Genome Sequencing Center for Infectious Disease"/>
            <person name="Wu L."/>
            <person name="Ma J."/>
        </authorList>
    </citation>
    <scope>NUCLEOTIDE SEQUENCE [LARGE SCALE GENOMIC DNA]</scope>
    <source>
        <strain evidence="2 3">JCM 10649</strain>
    </source>
</reference>
<sequence>MTAAFFRGKRRRAAAAVGAVSFGLIVLSACDKPTPMATVTVGTSTVTSEAACFEDGDGMKPAEVAKCLEGDSKTIKADMDDKIRFGVEPEIADKGWSLFVNGRPVPEEPNTKTYRTIPASAFFSGGQGAPAADKTKISIVEVSSGKALGVWNFDVERKS</sequence>
<accession>A0ABN0ZJ82</accession>
<dbReference type="RefSeq" id="WP_344086377.1">
    <property type="nucleotide sequence ID" value="NZ_BAAAHB010000006.1"/>
</dbReference>
<dbReference type="PROSITE" id="PS51257">
    <property type="entry name" value="PROKAR_LIPOPROTEIN"/>
    <property type="match status" value="1"/>
</dbReference>